<dbReference type="Proteomes" id="UP001430306">
    <property type="component" value="Unassembled WGS sequence"/>
</dbReference>
<evidence type="ECO:0000256" key="6">
    <source>
        <dbReference type="ARBA" id="ARBA00029906"/>
    </source>
</evidence>
<dbReference type="PROSITE" id="PS00761">
    <property type="entry name" value="SPASE_I_3"/>
    <property type="match status" value="1"/>
</dbReference>
<feature type="domain" description="Peptidase S26" evidence="7">
    <location>
        <begin position="405"/>
        <end position="441"/>
    </location>
</feature>
<evidence type="ECO:0000256" key="4">
    <source>
        <dbReference type="ARBA" id="ARBA00019232"/>
    </source>
</evidence>
<evidence type="ECO:0000256" key="2">
    <source>
        <dbReference type="ARBA" id="ARBA00009370"/>
    </source>
</evidence>
<comment type="similarity">
    <text evidence="2">Belongs to the peptidase S26 family.</text>
</comment>
<dbReference type="PANTHER" id="PTHR43390:SF1">
    <property type="entry name" value="CHLOROPLAST PROCESSING PEPTIDASE"/>
    <property type="match status" value="1"/>
</dbReference>
<sequence>MVSSSSRANRFRGLRFGSRRGWLTLNAASAAILIGGCRRSEEAFLFQVAGPSMAPTLWGPTVRFLCPQCSIEHRVDRGVWQSLISQQSGASSRAQSRPLCWHCGHDLSDVDDQLVSQCSSTVLQVRSIQRDELKGMLQKTKEGAAATEDSPMVLLRHQGRLHVKRLIAGPGQHVSADLHSRLCVDGRLVASPREVRIPIDQDVLRVGAIRSRWSETVVGPGGGAQLERQDDARWVLKPASQEECSGWVWLIYHHRNVYRGNRSSQVLDDCPTNLGLSRRMMPVSSVGLRFRFQRREGSDSGLIASGHDAAAGRLQPVVQVMRWTLSGPRMDLVSDLDRGVLELPPLPLNSVPENSQWDESGLGDWLPEVTPESPVALGVDRRLFAEISELQLWRRIEYRTAPETSWDLGSDHWFVVGDNVPVSIDSRTWGPIKTSQILGVCTVLGE</sequence>
<evidence type="ECO:0000313" key="9">
    <source>
        <dbReference type="Proteomes" id="UP001430306"/>
    </source>
</evidence>
<dbReference type="EMBL" id="JAJKFW010000061">
    <property type="protein sequence ID" value="MCC9644889.1"/>
    <property type="molecule type" value="Genomic_DNA"/>
</dbReference>
<reference evidence="8" key="1">
    <citation type="submission" date="2021-11" db="EMBL/GenBank/DDBJ databases">
        <title>Genome sequence.</title>
        <authorList>
            <person name="Sun Q."/>
        </authorList>
    </citation>
    <scope>NUCLEOTIDE SEQUENCE</scope>
    <source>
        <strain evidence="8">JC740</strain>
    </source>
</reference>
<dbReference type="InterPro" id="IPR019758">
    <property type="entry name" value="Pept_S26A_signal_pept_1_CS"/>
</dbReference>
<dbReference type="Pfam" id="PF10502">
    <property type="entry name" value="Peptidase_S26"/>
    <property type="match status" value="1"/>
</dbReference>
<dbReference type="InterPro" id="IPR000223">
    <property type="entry name" value="Pept_S26A_signal_pept_1"/>
</dbReference>
<dbReference type="InterPro" id="IPR019533">
    <property type="entry name" value="Peptidase_S26"/>
</dbReference>
<comment type="catalytic activity">
    <reaction evidence="1">
        <text>Cleavage of hydrophobic, N-terminal signal or leader sequences from secreted and periplasmic proteins.</text>
        <dbReference type="EC" id="3.4.21.89"/>
    </reaction>
</comment>
<dbReference type="EC" id="3.4.21.89" evidence="3"/>
<organism evidence="8 9">
    <name type="scientific">Rhodopirellula halodulae</name>
    <dbReference type="NCBI Taxonomy" id="2894198"/>
    <lineage>
        <taxon>Bacteria</taxon>
        <taxon>Pseudomonadati</taxon>
        <taxon>Planctomycetota</taxon>
        <taxon>Planctomycetia</taxon>
        <taxon>Pirellulales</taxon>
        <taxon>Pirellulaceae</taxon>
        <taxon>Rhodopirellula</taxon>
    </lineage>
</organism>
<accession>A0ABS8NND9</accession>
<comment type="caution">
    <text evidence="8">The sequence shown here is derived from an EMBL/GenBank/DDBJ whole genome shotgun (WGS) entry which is preliminary data.</text>
</comment>
<dbReference type="Gene3D" id="2.10.109.10">
    <property type="entry name" value="Umud Fragment, subunit A"/>
    <property type="match status" value="1"/>
</dbReference>
<gene>
    <name evidence="8" type="ORF">LOC71_21645</name>
</gene>
<keyword evidence="5" id="KW-0378">Hydrolase</keyword>
<evidence type="ECO:0000256" key="3">
    <source>
        <dbReference type="ARBA" id="ARBA00013208"/>
    </source>
</evidence>
<dbReference type="InterPro" id="IPR036286">
    <property type="entry name" value="LexA/Signal_pep-like_sf"/>
</dbReference>
<dbReference type="SUPFAM" id="SSF51306">
    <property type="entry name" value="LexA/Signal peptidase"/>
    <property type="match status" value="1"/>
</dbReference>
<proteinExistence type="inferred from homology"/>
<evidence type="ECO:0000259" key="7">
    <source>
        <dbReference type="Pfam" id="PF10502"/>
    </source>
</evidence>
<protein>
    <recommendedName>
        <fullName evidence="4">Signal peptidase I</fullName>
        <ecNumber evidence="3">3.4.21.89</ecNumber>
    </recommendedName>
    <alternativeName>
        <fullName evidence="6">Leader peptidase I</fullName>
    </alternativeName>
</protein>
<evidence type="ECO:0000256" key="1">
    <source>
        <dbReference type="ARBA" id="ARBA00000677"/>
    </source>
</evidence>
<keyword evidence="9" id="KW-1185">Reference proteome</keyword>
<evidence type="ECO:0000313" key="8">
    <source>
        <dbReference type="EMBL" id="MCC9644889.1"/>
    </source>
</evidence>
<dbReference type="PANTHER" id="PTHR43390">
    <property type="entry name" value="SIGNAL PEPTIDASE I"/>
    <property type="match status" value="1"/>
</dbReference>
<name>A0ABS8NND9_9BACT</name>
<dbReference type="RefSeq" id="WP_230276559.1">
    <property type="nucleotide sequence ID" value="NZ_JAJKFW010000061.1"/>
</dbReference>
<dbReference type="CDD" id="cd06530">
    <property type="entry name" value="S26_SPase_I"/>
    <property type="match status" value="1"/>
</dbReference>
<evidence type="ECO:0000256" key="5">
    <source>
        <dbReference type="ARBA" id="ARBA00022801"/>
    </source>
</evidence>